<evidence type="ECO:0000313" key="2">
    <source>
        <dbReference type="EMBL" id="KAH3835645.1"/>
    </source>
</evidence>
<evidence type="ECO:0000313" key="3">
    <source>
        <dbReference type="Proteomes" id="UP000828390"/>
    </source>
</evidence>
<accession>A0A9D4K9V9</accession>
<sequence length="61" mass="6678">MATEPIELAKFSHTSLIIIDKGKGSLVSVLFQIDRDVRDRNQTRKLPGGTSNALTLGNPQK</sequence>
<gene>
    <name evidence="2" type="ORF">DPMN_109003</name>
</gene>
<feature type="region of interest" description="Disordered" evidence="1">
    <location>
        <begin position="41"/>
        <end position="61"/>
    </location>
</feature>
<protein>
    <submittedName>
        <fullName evidence="2">Uncharacterized protein</fullName>
    </submittedName>
</protein>
<name>A0A9D4K9V9_DREPO</name>
<reference evidence="2" key="1">
    <citation type="journal article" date="2019" name="bioRxiv">
        <title>The Genome of the Zebra Mussel, Dreissena polymorpha: A Resource for Invasive Species Research.</title>
        <authorList>
            <person name="McCartney M.A."/>
            <person name="Auch B."/>
            <person name="Kono T."/>
            <person name="Mallez S."/>
            <person name="Zhang Y."/>
            <person name="Obille A."/>
            <person name="Becker A."/>
            <person name="Abrahante J.E."/>
            <person name="Garbe J."/>
            <person name="Badalamenti J.P."/>
            <person name="Herman A."/>
            <person name="Mangelson H."/>
            <person name="Liachko I."/>
            <person name="Sullivan S."/>
            <person name="Sone E.D."/>
            <person name="Koren S."/>
            <person name="Silverstein K.A.T."/>
            <person name="Beckman K.B."/>
            <person name="Gohl D.M."/>
        </authorList>
    </citation>
    <scope>NUCLEOTIDE SEQUENCE</scope>
    <source>
        <strain evidence="2">Duluth1</strain>
        <tissue evidence="2">Whole animal</tissue>
    </source>
</reference>
<dbReference type="Proteomes" id="UP000828390">
    <property type="component" value="Unassembled WGS sequence"/>
</dbReference>
<proteinExistence type="predicted"/>
<reference evidence="2" key="2">
    <citation type="submission" date="2020-11" db="EMBL/GenBank/DDBJ databases">
        <authorList>
            <person name="McCartney M.A."/>
            <person name="Auch B."/>
            <person name="Kono T."/>
            <person name="Mallez S."/>
            <person name="Becker A."/>
            <person name="Gohl D.M."/>
            <person name="Silverstein K.A.T."/>
            <person name="Koren S."/>
            <person name="Bechman K.B."/>
            <person name="Herman A."/>
            <person name="Abrahante J.E."/>
            <person name="Garbe J."/>
        </authorList>
    </citation>
    <scope>NUCLEOTIDE SEQUENCE</scope>
    <source>
        <strain evidence="2">Duluth1</strain>
        <tissue evidence="2">Whole animal</tissue>
    </source>
</reference>
<comment type="caution">
    <text evidence="2">The sequence shown here is derived from an EMBL/GenBank/DDBJ whole genome shotgun (WGS) entry which is preliminary data.</text>
</comment>
<organism evidence="2 3">
    <name type="scientific">Dreissena polymorpha</name>
    <name type="common">Zebra mussel</name>
    <name type="synonym">Mytilus polymorpha</name>
    <dbReference type="NCBI Taxonomy" id="45954"/>
    <lineage>
        <taxon>Eukaryota</taxon>
        <taxon>Metazoa</taxon>
        <taxon>Spiralia</taxon>
        <taxon>Lophotrochozoa</taxon>
        <taxon>Mollusca</taxon>
        <taxon>Bivalvia</taxon>
        <taxon>Autobranchia</taxon>
        <taxon>Heteroconchia</taxon>
        <taxon>Euheterodonta</taxon>
        <taxon>Imparidentia</taxon>
        <taxon>Neoheterodontei</taxon>
        <taxon>Myida</taxon>
        <taxon>Dreissenoidea</taxon>
        <taxon>Dreissenidae</taxon>
        <taxon>Dreissena</taxon>
    </lineage>
</organism>
<dbReference type="AlphaFoldDB" id="A0A9D4K9V9"/>
<dbReference type="EMBL" id="JAIWYP010000004">
    <property type="protein sequence ID" value="KAH3835645.1"/>
    <property type="molecule type" value="Genomic_DNA"/>
</dbReference>
<evidence type="ECO:0000256" key="1">
    <source>
        <dbReference type="SAM" id="MobiDB-lite"/>
    </source>
</evidence>
<keyword evidence="3" id="KW-1185">Reference proteome</keyword>
<feature type="compositionally biased region" description="Polar residues" evidence="1">
    <location>
        <begin position="49"/>
        <end position="61"/>
    </location>
</feature>